<organism evidence="3 5">
    <name type="scientific">Candidatus Chlorohelix allophototropha</name>
    <dbReference type="NCBI Taxonomy" id="3003348"/>
    <lineage>
        <taxon>Bacteria</taxon>
        <taxon>Bacillati</taxon>
        <taxon>Chloroflexota</taxon>
        <taxon>Chloroflexia</taxon>
        <taxon>Candidatus Chloroheliales</taxon>
        <taxon>Candidatus Chloroheliaceae</taxon>
        <taxon>Candidatus Chlorohelix</taxon>
    </lineage>
</organism>
<evidence type="ECO:0000256" key="1">
    <source>
        <dbReference type="SAM" id="MobiDB-lite"/>
    </source>
</evidence>
<dbReference type="PANTHER" id="PTHR37938:SF1">
    <property type="entry name" value="BLL0215 PROTEIN"/>
    <property type="match status" value="1"/>
</dbReference>
<evidence type="ECO:0000313" key="6">
    <source>
        <dbReference type="Proteomes" id="UP001431572"/>
    </source>
</evidence>
<keyword evidence="2" id="KW-1133">Transmembrane helix</keyword>
<gene>
    <name evidence="3" type="ORF">HXX08_03220</name>
    <name evidence="4" type="ORF">OZ401_002563</name>
</gene>
<feature type="compositionally biased region" description="Polar residues" evidence="1">
    <location>
        <begin position="33"/>
        <end position="43"/>
    </location>
</feature>
<dbReference type="Proteomes" id="UP000521676">
    <property type="component" value="Unassembled WGS sequence"/>
</dbReference>
<dbReference type="EMBL" id="CP128399">
    <property type="protein sequence ID" value="WJW66748.1"/>
    <property type="molecule type" value="Genomic_DNA"/>
</dbReference>
<feature type="transmembrane region" description="Helical" evidence="2">
    <location>
        <begin position="138"/>
        <end position="160"/>
    </location>
</feature>
<dbReference type="AlphaFoldDB" id="A0A8T7M1Y2"/>
<feature type="transmembrane region" description="Helical" evidence="2">
    <location>
        <begin position="318"/>
        <end position="340"/>
    </location>
</feature>
<dbReference type="PANTHER" id="PTHR37938">
    <property type="entry name" value="BLL0215 PROTEIN"/>
    <property type="match status" value="1"/>
</dbReference>
<dbReference type="EMBL" id="JACATZ010000001">
    <property type="protein sequence ID" value="NWJ44866.1"/>
    <property type="molecule type" value="Genomic_DNA"/>
</dbReference>
<evidence type="ECO:0000313" key="4">
    <source>
        <dbReference type="EMBL" id="WJW66748.1"/>
    </source>
</evidence>
<reference evidence="3 5" key="1">
    <citation type="submission" date="2020-06" db="EMBL/GenBank/DDBJ databases">
        <title>Anoxygenic phototrophic Chloroflexota member uses a Type I reaction center.</title>
        <authorList>
            <person name="Tsuji J.M."/>
            <person name="Shaw N.A."/>
            <person name="Nagashima S."/>
            <person name="Venkiteswaran J."/>
            <person name="Schiff S.L."/>
            <person name="Hanada S."/>
            <person name="Tank M."/>
            <person name="Neufeld J.D."/>
        </authorList>
    </citation>
    <scope>NUCLEOTIDE SEQUENCE [LARGE SCALE GENOMIC DNA]</scope>
    <source>
        <strain evidence="3">L227-S17</strain>
    </source>
</reference>
<feature type="region of interest" description="Disordered" evidence="1">
    <location>
        <begin position="1"/>
        <end position="54"/>
    </location>
</feature>
<reference evidence="4" key="2">
    <citation type="journal article" date="2024" name="Nature">
        <title>Anoxygenic phototroph of the Chloroflexota uses a type I reaction centre.</title>
        <authorList>
            <person name="Tsuji J.M."/>
            <person name="Shaw N.A."/>
            <person name="Nagashima S."/>
            <person name="Venkiteswaran J.J."/>
            <person name="Schiff S.L."/>
            <person name="Watanabe T."/>
            <person name="Fukui M."/>
            <person name="Hanada S."/>
            <person name="Tank M."/>
            <person name="Neufeld J.D."/>
        </authorList>
    </citation>
    <scope>NUCLEOTIDE SEQUENCE</scope>
    <source>
        <strain evidence="4">L227-S17</strain>
    </source>
</reference>
<keyword evidence="2" id="KW-0812">Transmembrane</keyword>
<sequence>MNPFEYSRHQAQHSDSYNKRKPRNHWGTPHSKGVSQKGVSEQEANLEEYTEEPIAVDLKPPKTKRSWRSKEKNPVRRNNVFDPLEVTEYLGGLMNNEEIRTVYYRHWTHFLHLAWLPLLGVPLLIFLGFAFLLALKSFIFIILFILLVMLDILGLVWYWVDYRNDRLVVTSIRVIQVEKVLFFKRDTTEIRLDKAQEVRLETARNPLEWIYKTGNITITSMGRSKIVFNHVQYPELLRQEIDSLIMRWRIYNNEARKKRAAERIEKRLREIYYGKEEKPRGEPVEDKLTFWEIFLPTRKIITHDERGREIYTWHTHPWFLITTTIGWVLAMVMLFLIYLLPMQWFIFPKTNGLVSIILWVVLLVALGGLGFKVYLQYENWRNDRYIIRHDEFLSMTKLPFGFDQSVGVVKAMNAQDVQSDKPGFMSNLLGFGTVIISTAGQGEPLKFENIPGPEDVEDLVNERIEDAKILREDVEDNRNTEMIYNFFAKNDELKRRRASEGRPLFGDWKT</sequence>
<keyword evidence="6" id="KW-1185">Reference proteome</keyword>
<accession>A0A8T7M1Y2</accession>
<proteinExistence type="predicted"/>
<protein>
    <submittedName>
        <fullName evidence="3">PH domain-containing protein</fullName>
    </submittedName>
</protein>
<evidence type="ECO:0000256" key="2">
    <source>
        <dbReference type="SAM" id="Phobius"/>
    </source>
</evidence>
<dbReference type="Proteomes" id="UP001431572">
    <property type="component" value="Chromosome 1"/>
</dbReference>
<dbReference type="RefSeq" id="WP_341468640.1">
    <property type="nucleotide sequence ID" value="NZ_CP128399.1"/>
</dbReference>
<feature type="transmembrane region" description="Helical" evidence="2">
    <location>
        <begin position="352"/>
        <end position="375"/>
    </location>
</feature>
<evidence type="ECO:0000313" key="5">
    <source>
        <dbReference type="Proteomes" id="UP000521676"/>
    </source>
</evidence>
<name>A0A8T7M1Y2_9CHLR</name>
<evidence type="ECO:0000313" key="3">
    <source>
        <dbReference type="EMBL" id="NWJ44866.1"/>
    </source>
</evidence>
<feature type="transmembrane region" description="Helical" evidence="2">
    <location>
        <begin position="110"/>
        <end position="132"/>
    </location>
</feature>
<keyword evidence="2" id="KW-0472">Membrane</keyword>